<proteinExistence type="predicted"/>
<feature type="region of interest" description="Disordered" evidence="1">
    <location>
        <begin position="202"/>
        <end position="268"/>
    </location>
</feature>
<sequence>MSGWSLGDRRWMGEAREVTSARGKSATASIGAVKSMTGRLDHWTGCPSLTNRATHVARDAKSEQTRDDSKSRKFVSDLSAGEFLGISTAYGHCHAEQLNQQESNNMSLKPPLHDNQFLLPSVIPIGTTEGITISIAEEKKESISSYPHIPPSCLSQLRGYSRNLEHVLLPFRTCPWVQKLLYQEPDTSGGGWIVTDRGAETLAENGEGDEGREIGERDRGEIGREREIKGEIGERERNRERERDRGERGRGSEGERGRESDSWESMETTQAPCIELSYGFPNDKIRGSPLKVPQVQAVQREHCASVQALARSGDVVLDAQGSVALVGPAPLGSLKAAAWVGTQHAHPEYRSPAENVQLKIRPTCLSEVCLRTAFKNRYATLDVCFVTTCFGGSGTWRLYRRAAPSLMEQSQGTAPRLVPFPSVARRYRLVRQRLQRGGCSHVAAGAFSRQLSPWIYHVADRAPPSYIRYLLSPPPPGPAIFPAPSHPSRAHTLFHRYNDTGVPSSGELFFETPYRPQKAYFMFSPAELRSQLPNAFYRAMNARRYRLVLALGGIRARVPIRPPSFRFPALRSHTSEASWVRFLAESTVFSQEGNLADVDVYRQCWTMPLVGGFSRGSPVPPTLAFWRCSILSWLHPNRLSTIDVESRPNLFTHSFVTSLINQKRKAVPKQLAQHPVLLAIDAILLACANGVRIHLPPFHLCVLKISVAYVWATTICRTAIRHSSQLRHAPEVDWLLSVGDSLIYPRQTALQSWRLRGRRVNHVAWNCGD</sequence>
<accession>A0ABQ9I3X0</accession>
<name>A0ABQ9I3X0_9NEOP</name>
<dbReference type="Proteomes" id="UP001159363">
    <property type="component" value="Chromosome 3"/>
</dbReference>
<organism evidence="2 3">
    <name type="scientific">Dryococelus australis</name>
    <dbReference type="NCBI Taxonomy" id="614101"/>
    <lineage>
        <taxon>Eukaryota</taxon>
        <taxon>Metazoa</taxon>
        <taxon>Ecdysozoa</taxon>
        <taxon>Arthropoda</taxon>
        <taxon>Hexapoda</taxon>
        <taxon>Insecta</taxon>
        <taxon>Pterygota</taxon>
        <taxon>Neoptera</taxon>
        <taxon>Polyneoptera</taxon>
        <taxon>Phasmatodea</taxon>
        <taxon>Verophasmatodea</taxon>
        <taxon>Anareolatae</taxon>
        <taxon>Phasmatidae</taxon>
        <taxon>Eurycanthinae</taxon>
        <taxon>Dryococelus</taxon>
    </lineage>
</organism>
<dbReference type="EMBL" id="JARBHB010000003">
    <property type="protein sequence ID" value="KAJ8890950.1"/>
    <property type="molecule type" value="Genomic_DNA"/>
</dbReference>
<reference evidence="2 3" key="1">
    <citation type="submission" date="2023-02" db="EMBL/GenBank/DDBJ databases">
        <title>LHISI_Scaffold_Assembly.</title>
        <authorList>
            <person name="Stuart O.P."/>
            <person name="Cleave R."/>
            <person name="Magrath M.J.L."/>
            <person name="Mikheyev A.S."/>
        </authorList>
    </citation>
    <scope>NUCLEOTIDE SEQUENCE [LARGE SCALE GENOMIC DNA]</scope>
    <source>
        <strain evidence="2">Daus_M_001</strain>
        <tissue evidence="2">Leg muscle</tissue>
    </source>
</reference>
<comment type="caution">
    <text evidence="2">The sequence shown here is derived from an EMBL/GenBank/DDBJ whole genome shotgun (WGS) entry which is preliminary data.</text>
</comment>
<protein>
    <submittedName>
        <fullName evidence="2">Uncharacterized protein</fullName>
    </submittedName>
</protein>
<evidence type="ECO:0000256" key="1">
    <source>
        <dbReference type="SAM" id="MobiDB-lite"/>
    </source>
</evidence>
<evidence type="ECO:0000313" key="2">
    <source>
        <dbReference type="EMBL" id="KAJ8890950.1"/>
    </source>
</evidence>
<feature type="compositionally biased region" description="Basic and acidic residues" evidence="1">
    <location>
        <begin position="209"/>
        <end position="261"/>
    </location>
</feature>
<gene>
    <name evidence="2" type="ORF">PR048_010459</name>
</gene>
<evidence type="ECO:0000313" key="3">
    <source>
        <dbReference type="Proteomes" id="UP001159363"/>
    </source>
</evidence>
<keyword evidence="3" id="KW-1185">Reference proteome</keyword>